<reference evidence="2" key="1">
    <citation type="journal article" date="2019" name="Int. J. Syst. Evol. Microbiol.">
        <title>The Global Catalogue of Microorganisms (GCM) 10K type strain sequencing project: providing services to taxonomists for standard genome sequencing and annotation.</title>
        <authorList>
            <consortium name="The Broad Institute Genomics Platform"/>
            <consortium name="The Broad Institute Genome Sequencing Center for Infectious Disease"/>
            <person name="Wu L."/>
            <person name="Ma J."/>
        </authorList>
    </citation>
    <scope>NUCLEOTIDE SEQUENCE [LARGE SCALE GENOMIC DNA]</scope>
    <source>
        <strain evidence="2">CCUG 37865</strain>
    </source>
</reference>
<proteinExistence type="predicted"/>
<keyword evidence="2" id="KW-1185">Reference proteome</keyword>
<name>A0ABV8WTG0_9BACI</name>
<gene>
    <name evidence="1" type="ORF">ACFOY7_08730</name>
</gene>
<evidence type="ECO:0000313" key="2">
    <source>
        <dbReference type="Proteomes" id="UP001595882"/>
    </source>
</evidence>
<organism evidence="1 2">
    <name type="scientific">Gracilibacillus xinjiangensis</name>
    <dbReference type="NCBI Taxonomy" id="1193282"/>
    <lineage>
        <taxon>Bacteria</taxon>
        <taxon>Bacillati</taxon>
        <taxon>Bacillota</taxon>
        <taxon>Bacilli</taxon>
        <taxon>Bacillales</taxon>
        <taxon>Bacillaceae</taxon>
        <taxon>Gracilibacillus</taxon>
    </lineage>
</organism>
<evidence type="ECO:0000313" key="1">
    <source>
        <dbReference type="EMBL" id="MFC4403160.1"/>
    </source>
</evidence>
<protein>
    <submittedName>
        <fullName evidence="1">Uncharacterized protein</fullName>
    </submittedName>
</protein>
<dbReference type="Proteomes" id="UP001595882">
    <property type="component" value="Unassembled WGS sequence"/>
</dbReference>
<sequence length="72" mass="8045">MDKKCSVCQKDMHDAGKVVDYYGDYAAYIDIQDAQLIDGVPGTEDNHQCVHLGVCSSCNYMEEIVISEKLLK</sequence>
<dbReference type="EMBL" id="JBHSDT010000004">
    <property type="protein sequence ID" value="MFC4403160.1"/>
    <property type="molecule type" value="Genomic_DNA"/>
</dbReference>
<accession>A0ABV8WTG0</accession>
<comment type="caution">
    <text evidence="1">The sequence shown here is derived from an EMBL/GenBank/DDBJ whole genome shotgun (WGS) entry which is preliminary data.</text>
</comment>
<dbReference type="RefSeq" id="WP_390251425.1">
    <property type="nucleotide sequence ID" value="NZ_JBHSDT010000004.1"/>
</dbReference>